<sequence>MLKESPFVAIFSNNRRQEDLKKEATPVGPKGKTSRVKNSTGTLCNRLHVSTTTEKNCSNTTESDIVATTHSSIVTVTTSSSELAKLMFTELDAFNVQDDRGSKKSNITAELVTILKLPIKGKEEFSVFTFSVQNLLPCPVTHYNFLGIQKLEGVFILFVKAPQFLTSNMKVASFIRKLCNSNFLSTVSKKFNN</sequence>
<reference evidence="2 3" key="1">
    <citation type="submission" date="2023-08" db="EMBL/GenBank/DDBJ databases">
        <title>A Necator americanus chromosomal reference genome.</title>
        <authorList>
            <person name="Ilik V."/>
            <person name="Petrzelkova K.J."/>
            <person name="Pardy F."/>
            <person name="Fuh T."/>
            <person name="Niatou-Singa F.S."/>
            <person name="Gouil Q."/>
            <person name="Baker L."/>
            <person name="Ritchie M.E."/>
            <person name="Jex A.R."/>
            <person name="Gazzola D."/>
            <person name="Li H."/>
            <person name="Toshio Fujiwara R."/>
            <person name="Zhan B."/>
            <person name="Aroian R.V."/>
            <person name="Pafco B."/>
            <person name="Schwarz E.M."/>
        </authorList>
    </citation>
    <scope>NUCLEOTIDE SEQUENCE [LARGE SCALE GENOMIC DNA]</scope>
    <source>
        <strain evidence="2 3">Aroian</strain>
        <tissue evidence="2">Whole animal</tissue>
    </source>
</reference>
<feature type="region of interest" description="Disordered" evidence="1">
    <location>
        <begin position="19"/>
        <end position="38"/>
    </location>
</feature>
<proteinExistence type="predicted"/>
<name>A0ABR1DKV6_NECAM</name>
<dbReference type="Proteomes" id="UP001303046">
    <property type="component" value="Unassembled WGS sequence"/>
</dbReference>
<keyword evidence="3" id="KW-1185">Reference proteome</keyword>
<dbReference type="EMBL" id="JAVFWL010000004">
    <property type="protein sequence ID" value="KAK6751017.1"/>
    <property type="molecule type" value="Genomic_DNA"/>
</dbReference>
<gene>
    <name evidence="2" type="primary">Necator_chrIV.g16079</name>
    <name evidence="2" type="ORF">RB195_002783</name>
</gene>
<evidence type="ECO:0000313" key="3">
    <source>
        <dbReference type="Proteomes" id="UP001303046"/>
    </source>
</evidence>
<comment type="caution">
    <text evidence="2">The sequence shown here is derived from an EMBL/GenBank/DDBJ whole genome shotgun (WGS) entry which is preliminary data.</text>
</comment>
<accession>A0ABR1DKV6</accession>
<evidence type="ECO:0000313" key="2">
    <source>
        <dbReference type="EMBL" id="KAK6751017.1"/>
    </source>
</evidence>
<evidence type="ECO:0000256" key="1">
    <source>
        <dbReference type="SAM" id="MobiDB-lite"/>
    </source>
</evidence>
<organism evidence="2 3">
    <name type="scientific">Necator americanus</name>
    <name type="common">Human hookworm</name>
    <dbReference type="NCBI Taxonomy" id="51031"/>
    <lineage>
        <taxon>Eukaryota</taxon>
        <taxon>Metazoa</taxon>
        <taxon>Ecdysozoa</taxon>
        <taxon>Nematoda</taxon>
        <taxon>Chromadorea</taxon>
        <taxon>Rhabditida</taxon>
        <taxon>Rhabditina</taxon>
        <taxon>Rhabditomorpha</taxon>
        <taxon>Strongyloidea</taxon>
        <taxon>Ancylostomatidae</taxon>
        <taxon>Bunostominae</taxon>
        <taxon>Necator</taxon>
    </lineage>
</organism>
<protein>
    <submittedName>
        <fullName evidence="2">Uncharacterized protein</fullName>
    </submittedName>
</protein>